<dbReference type="RefSeq" id="WP_013030150.1">
    <property type="nucleotide sequence ID" value="NC_013959.1"/>
</dbReference>
<dbReference type="Proteomes" id="UP000001625">
    <property type="component" value="Chromosome"/>
</dbReference>
<dbReference type="Pfam" id="PF13426">
    <property type="entry name" value="PAS_9"/>
    <property type="match status" value="1"/>
</dbReference>
<dbReference type="PROSITE" id="PS50883">
    <property type="entry name" value="EAL"/>
    <property type="match status" value="1"/>
</dbReference>
<dbReference type="KEGG" id="slt:Slit_2024"/>
<dbReference type="Gene3D" id="3.30.450.20">
    <property type="entry name" value="PAS domain"/>
    <property type="match status" value="4"/>
</dbReference>
<dbReference type="SUPFAM" id="SSF55785">
    <property type="entry name" value="PYP-like sensor domain (PAS domain)"/>
    <property type="match status" value="2"/>
</dbReference>
<comment type="catalytic activity">
    <reaction evidence="1">
        <text>3',3'-c-di-GMP + H2O = 5'-phosphoguanylyl(3'-&gt;5')guanosine + H(+)</text>
        <dbReference type="Rhea" id="RHEA:24902"/>
        <dbReference type="ChEBI" id="CHEBI:15377"/>
        <dbReference type="ChEBI" id="CHEBI:15378"/>
        <dbReference type="ChEBI" id="CHEBI:58754"/>
        <dbReference type="ChEBI" id="CHEBI:58805"/>
        <dbReference type="EC" id="3.1.4.52"/>
    </reaction>
    <physiologicalReaction direction="left-to-right" evidence="1">
        <dbReference type="Rhea" id="RHEA:24903"/>
    </physiologicalReaction>
</comment>
<organism evidence="6 7">
    <name type="scientific">Sideroxydans lithotrophicus (strain ES-1)</name>
    <dbReference type="NCBI Taxonomy" id="580332"/>
    <lineage>
        <taxon>Bacteria</taxon>
        <taxon>Pseudomonadati</taxon>
        <taxon>Pseudomonadota</taxon>
        <taxon>Betaproteobacteria</taxon>
        <taxon>Nitrosomonadales</taxon>
        <taxon>Gallionellaceae</taxon>
        <taxon>Sideroxydans</taxon>
    </lineage>
</organism>
<dbReference type="HOGENOM" id="CLU_000445_70_44_4"/>
<feature type="domain" description="EAL" evidence="4">
    <location>
        <begin position="758"/>
        <end position="1011"/>
    </location>
</feature>
<feature type="domain" description="PAS" evidence="2">
    <location>
        <begin position="452"/>
        <end position="500"/>
    </location>
</feature>
<dbReference type="InterPro" id="IPR035965">
    <property type="entry name" value="PAS-like_dom_sf"/>
</dbReference>
<dbReference type="PANTHER" id="PTHR44757">
    <property type="entry name" value="DIGUANYLATE CYCLASE DGCP"/>
    <property type="match status" value="1"/>
</dbReference>
<dbReference type="InterPro" id="IPR000700">
    <property type="entry name" value="PAS-assoc_C"/>
</dbReference>
<dbReference type="PROSITE" id="PS50113">
    <property type="entry name" value="PAC"/>
    <property type="match status" value="2"/>
</dbReference>
<dbReference type="Gene3D" id="3.20.20.450">
    <property type="entry name" value="EAL domain"/>
    <property type="match status" value="1"/>
</dbReference>
<proteinExistence type="predicted"/>
<dbReference type="NCBIfam" id="TIGR00254">
    <property type="entry name" value="GGDEF"/>
    <property type="match status" value="1"/>
</dbReference>
<dbReference type="eggNOG" id="COG3829">
    <property type="taxonomic scope" value="Bacteria"/>
</dbReference>
<dbReference type="InterPro" id="IPR000014">
    <property type="entry name" value="PAS"/>
</dbReference>
<dbReference type="EMBL" id="CP001965">
    <property type="protein sequence ID" value="ADE12252.1"/>
    <property type="molecule type" value="Genomic_DNA"/>
</dbReference>
<feature type="domain" description="PAS" evidence="2">
    <location>
        <begin position="333"/>
        <end position="404"/>
    </location>
</feature>
<dbReference type="CDD" id="cd12914">
    <property type="entry name" value="PDC1_DGC_like"/>
    <property type="match status" value="1"/>
</dbReference>
<accession>D5CTU0</accession>
<dbReference type="SMART" id="SM00267">
    <property type="entry name" value="GGDEF"/>
    <property type="match status" value="1"/>
</dbReference>
<dbReference type="PROSITE" id="PS50112">
    <property type="entry name" value="PAS"/>
    <property type="match status" value="2"/>
</dbReference>
<sequence length="1011" mass="113410">MIAPIRVRKIAMLVTLLSLVATGFYWWQLSKAGDQLRSETLAQAELRARQLNDSVAQQVAILIRYVDFAAQELGETYIDGKLSEFRKQVDEVEERFPEQSLLQIAVIDAQGYLAYSNLGMKERVYLGDREHFKAHLGSDKTQLFVSAPVLGRVSRQWSIQFTRPLLRHGRFAGVIVLSLSPEYLHKTLRELSLGREDSIAIFRQSGEYLARNVDNEIALGKAVGPRPFLGPDAPSGGLFKSKAYFDNVVRLFQWRRLSDAPVVVVLGLSETALLKPVDAIIHKNRWQAGIATALLWLLTLGAILLLQRLSSQQKLIVRHAQRLQATSNDLQESEKRLRTIFETEPECIKVVDRNGELVEMNQAGLAMLEAATLEEARQKKLIDYVAPEDQAAFLALHRRVMNGESAVLEFKITGLKGTLHHLETHATPMPDANGNISLLLGITRDVTASMHAKQQLRIAATAFESQEGMLVTDAVGAILRVNQAFTRITGYTADEVIGKNPRILNSGRHDAYFYKEMWERIKRTGEWEGEIWNRRKNGDVYPEHLTITAVKDAGGNVVNYVATLMDITASKASEEEIRNLAFFDPLTRLPNRRLLQDRLQQALASCGRSGKSGAILFIDLDNFKNLNDTLGHDIGDLLLEKVAIRLSSCVREGDTVARIGGDEFVVMLEDLSDNILDAAEQTESVGSKILASLNVPYQLGIHTYDNSPSIGATLFNDNHNSIDELLKQADIAMYQAKKAGRNTMRFFDPRMQQSLSARLALELELRKAIEKDQFQLYYQIQVDETHRPLGAEALLRWMHPEHGLMAPAEFIPMAEETGLIVPIGWWVLETACTQLKAWEKDPLTRNLVLSINVSAKQFHQPDFVDQVQAAVDHYGIDPALLKLELTESILLENVDTTIKRMSALKKTGVGFSLDDFGTGYSSLQYLKRLPLDQLKIDQSFMQEITSDSSDMAIVSTIIAMAQSMQMGVIAEGVETEEQRQLLLRKGCNHFQGYLFSKPVPVEQFEKLLHRG</sequence>
<dbReference type="InterPro" id="IPR052155">
    <property type="entry name" value="Biofilm_reg_signaling"/>
</dbReference>
<dbReference type="PROSITE" id="PS50887">
    <property type="entry name" value="GGDEF"/>
    <property type="match status" value="1"/>
</dbReference>
<gene>
    <name evidence="6" type="ordered locus">Slit_2024</name>
</gene>
<dbReference type="FunFam" id="3.30.70.270:FF:000001">
    <property type="entry name" value="Diguanylate cyclase domain protein"/>
    <property type="match status" value="1"/>
</dbReference>
<keyword evidence="7" id="KW-1185">Reference proteome</keyword>
<dbReference type="InterPro" id="IPR001633">
    <property type="entry name" value="EAL_dom"/>
</dbReference>
<dbReference type="SMART" id="SM00091">
    <property type="entry name" value="PAS"/>
    <property type="match status" value="2"/>
</dbReference>
<dbReference type="InterPro" id="IPR001610">
    <property type="entry name" value="PAC"/>
</dbReference>
<dbReference type="GO" id="GO:0071732">
    <property type="term" value="P:cellular response to nitric oxide"/>
    <property type="evidence" value="ECO:0007669"/>
    <property type="project" value="UniProtKB-ARBA"/>
</dbReference>
<dbReference type="CDD" id="cd01948">
    <property type="entry name" value="EAL"/>
    <property type="match status" value="1"/>
</dbReference>
<dbReference type="InterPro" id="IPR035919">
    <property type="entry name" value="EAL_sf"/>
</dbReference>
<dbReference type="SUPFAM" id="SSF55073">
    <property type="entry name" value="Nucleotide cyclase"/>
    <property type="match status" value="1"/>
</dbReference>
<dbReference type="GO" id="GO:0071111">
    <property type="term" value="F:cyclic-guanylate-specific phosphodiesterase activity"/>
    <property type="evidence" value="ECO:0007669"/>
    <property type="project" value="UniProtKB-EC"/>
</dbReference>
<dbReference type="FunFam" id="3.20.20.450:FF:000001">
    <property type="entry name" value="Cyclic di-GMP phosphodiesterase yahA"/>
    <property type="match status" value="1"/>
</dbReference>
<dbReference type="SMART" id="SM00052">
    <property type="entry name" value="EAL"/>
    <property type="match status" value="1"/>
</dbReference>
<dbReference type="NCBIfam" id="TIGR00229">
    <property type="entry name" value="sensory_box"/>
    <property type="match status" value="2"/>
</dbReference>
<dbReference type="STRING" id="580332.Slit_2024"/>
<dbReference type="Gene3D" id="3.30.70.270">
    <property type="match status" value="1"/>
</dbReference>
<dbReference type="SUPFAM" id="SSF141868">
    <property type="entry name" value="EAL domain-like"/>
    <property type="match status" value="1"/>
</dbReference>
<evidence type="ECO:0000256" key="1">
    <source>
        <dbReference type="ARBA" id="ARBA00051114"/>
    </source>
</evidence>
<feature type="domain" description="GGDEF" evidence="5">
    <location>
        <begin position="611"/>
        <end position="749"/>
    </location>
</feature>
<evidence type="ECO:0000259" key="5">
    <source>
        <dbReference type="PROSITE" id="PS50887"/>
    </source>
</evidence>
<protein>
    <submittedName>
        <fullName evidence="6">Diguanylate cyclase/phosphodiesterase with PAS/PAC sensor(S)</fullName>
    </submittedName>
</protein>
<evidence type="ECO:0000259" key="3">
    <source>
        <dbReference type="PROSITE" id="PS50113"/>
    </source>
</evidence>
<dbReference type="Pfam" id="PF00990">
    <property type="entry name" value="GGDEF"/>
    <property type="match status" value="1"/>
</dbReference>
<dbReference type="CDD" id="cd12915">
    <property type="entry name" value="PDC2_DGC_like"/>
    <property type="match status" value="1"/>
</dbReference>
<dbReference type="Pfam" id="PF00563">
    <property type="entry name" value="EAL"/>
    <property type="match status" value="1"/>
</dbReference>
<feature type="domain" description="PAC" evidence="3">
    <location>
        <begin position="525"/>
        <end position="579"/>
    </location>
</feature>
<dbReference type="Pfam" id="PF08448">
    <property type="entry name" value="PAS_4"/>
    <property type="match status" value="1"/>
</dbReference>
<dbReference type="CDD" id="cd01949">
    <property type="entry name" value="GGDEF"/>
    <property type="match status" value="1"/>
</dbReference>
<evidence type="ECO:0000259" key="4">
    <source>
        <dbReference type="PROSITE" id="PS50883"/>
    </source>
</evidence>
<evidence type="ECO:0000313" key="6">
    <source>
        <dbReference type="EMBL" id="ADE12252.1"/>
    </source>
</evidence>
<evidence type="ECO:0000259" key="2">
    <source>
        <dbReference type="PROSITE" id="PS50112"/>
    </source>
</evidence>
<evidence type="ECO:0000313" key="7">
    <source>
        <dbReference type="Proteomes" id="UP000001625"/>
    </source>
</evidence>
<dbReference type="InterPro" id="IPR029787">
    <property type="entry name" value="Nucleotide_cyclase"/>
</dbReference>
<reference evidence="6 7" key="1">
    <citation type="submission" date="2010-03" db="EMBL/GenBank/DDBJ databases">
        <title>Complete sequence of Sideroxydans lithotrophicus ES-1.</title>
        <authorList>
            <consortium name="US DOE Joint Genome Institute"/>
            <person name="Lucas S."/>
            <person name="Copeland A."/>
            <person name="Lapidus A."/>
            <person name="Cheng J.-F."/>
            <person name="Bruce D."/>
            <person name="Goodwin L."/>
            <person name="Pitluck S."/>
            <person name="Munk A.C."/>
            <person name="Detter J.C."/>
            <person name="Han C."/>
            <person name="Tapia R."/>
            <person name="Larimer F."/>
            <person name="Land M."/>
            <person name="Hauser L."/>
            <person name="Kyrpides N."/>
            <person name="Ivanova N."/>
            <person name="Emerson D."/>
            <person name="Woyke T."/>
        </authorList>
    </citation>
    <scope>NUCLEOTIDE SEQUENCE [LARGE SCALE GENOMIC DNA]</scope>
    <source>
        <strain evidence="6 7">ES-1</strain>
    </source>
</reference>
<dbReference type="CDD" id="cd00130">
    <property type="entry name" value="PAS"/>
    <property type="match status" value="2"/>
</dbReference>
<dbReference type="eggNOG" id="COG5001">
    <property type="taxonomic scope" value="Bacteria"/>
</dbReference>
<dbReference type="InterPro" id="IPR000160">
    <property type="entry name" value="GGDEF_dom"/>
</dbReference>
<dbReference type="OrthoDB" id="9813903at2"/>
<name>D5CTU0_SIDLE</name>
<feature type="domain" description="PAC" evidence="3">
    <location>
        <begin position="406"/>
        <end position="458"/>
    </location>
</feature>
<dbReference type="InterPro" id="IPR013656">
    <property type="entry name" value="PAS_4"/>
</dbReference>
<dbReference type="InterPro" id="IPR043128">
    <property type="entry name" value="Rev_trsase/Diguanyl_cyclase"/>
</dbReference>
<dbReference type="PANTHER" id="PTHR44757:SF2">
    <property type="entry name" value="BIOFILM ARCHITECTURE MAINTENANCE PROTEIN MBAA"/>
    <property type="match status" value="1"/>
</dbReference>
<dbReference type="SMART" id="SM00086">
    <property type="entry name" value="PAC"/>
    <property type="match status" value="2"/>
</dbReference>
<dbReference type="AlphaFoldDB" id="D5CTU0"/>